<reference evidence="1" key="1">
    <citation type="submission" date="2022-12" db="EMBL/GenBank/DDBJ databases">
        <authorList>
            <person name="Krivoruchko A.V."/>
            <person name="Elkin A."/>
        </authorList>
    </citation>
    <scope>NUCLEOTIDE SEQUENCE</scope>
    <source>
        <strain evidence="1">IEGM 1391</strain>
    </source>
</reference>
<sequence length="179" mass="19819">MASNPAVRISGLRTLIDHPRTGSSERDTAQRMLNRILRTSRPITDARRQHGSSHGRLGRHSGLDSIAEMIRDDITMARTDRPSATEFSGVAPVDPVANAPKDIRIEVDVDHACEIVVTISCIPTDWGWYRDGGIDAYSPALRALVDELASIVNSFDHSGDDITNRFFGRVRVEDTIVVW</sequence>
<dbReference type="Proteomes" id="UP001081071">
    <property type="component" value="Unassembled WGS sequence"/>
</dbReference>
<name>A0ABT4MHB2_9NOCA</name>
<accession>A0ABT4MHB2</accession>
<organism evidence="1 2">
    <name type="scientific">Rhodococcus ruber</name>
    <dbReference type="NCBI Taxonomy" id="1830"/>
    <lineage>
        <taxon>Bacteria</taxon>
        <taxon>Bacillati</taxon>
        <taxon>Actinomycetota</taxon>
        <taxon>Actinomycetes</taxon>
        <taxon>Mycobacteriales</taxon>
        <taxon>Nocardiaceae</taxon>
        <taxon>Rhodococcus</taxon>
    </lineage>
</organism>
<dbReference type="RefSeq" id="WP_269606617.1">
    <property type="nucleotide sequence ID" value="NZ_JAPWIJ010000007.1"/>
</dbReference>
<comment type="caution">
    <text evidence="1">The sequence shown here is derived from an EMBL/GenBank/DDBJ whole genome shotgun (WGS) entry which is preliminary data.</text>
</comment>
<evidence type="ECO:0000313" key="1">
    <source>
        <dbReference type="EMBL" id="MCZ4520378.1"/>
    </source>
</evidence>
<protein>
    <submittedName>
        <fullName evidence="1">Uncharacterized protein</fullName>
    </submittedName>
</protein>
<gene>
    <name evidence="1" type="ORF">O4220_17835</name>
</gene>
<proteinExistence type="predicted"/>
<evidence type="ECO:0000313" key="2">
    <source>
        <dbReference type="Proteomes" id="UP001081071"/>
    </source>
</evidence>
<dbReference type="EMBL" id="JAPWIJ010000007">
    <property type="protein sequence ID" value="MCZ4520378.1"/>
    <property type="molecule type" value="Genomic_DNA"/>
</dbReference>
<keyword evidence="2" id="KW-1185">Reference proteome</keyword>